<evidence type="ECO:0000313" key="22">
    <source>
        <dbReference type="Proteomes" id="UP001611580"/>
    </source>
</evidence>
<evidence type="ECO:0000256" key="1">
    <source>
        <dbReference type="ARBA" id="ARBA00004429"/>
    </source>
</evidence>
<evidence type="ECO:0000256" key="9">
    <source>
        <dbReference type="ARBA" id="ARBA00022692"/>
    </source>
</evidence>
<keyword evidence="13 18" id="KW-1133">Transmembrane helix</keyword>
<organism evidence="21 22">
    <name type="scientific">Promicromonospora kroppenstedtii</name>
    <dbReference type="NCBI Taxonomy" id="440482"/>
    <lineage>
        <taxon>Bacteria</taxon>
        <taxon>Bacillati</taxon>
        <taxon>Actinomycetota</taxon>
        <taxon>Actinomycetes</taxon>
        <taxon>Micrococcales</taxon>
        <taxon>Promicromonosporaceae</taxon>
        <taxon>Promicromonospora</taxon>
    </lineage>
</organism>
<feature type="region of interest" description="Disordered" evidence="17">
    <location>
        <begin position="458"/>
        <end position="541"/>
    </location>
</feature>
<dbReference type="InterPro" id="IPR025669">
    <property type="entry name" value="AAA_dom"/>
</dbReference>
<dbReference type="InterPro" id="IPR005702">
    <property type="entry name" value="Wzc-like_C"/>
</dbReference>
<keyword evidence="15" id="KW-0829">Tyrosine-protein kinase</keyword>
<evidence type="ECO:0000259" key="19">
    <source>
        <dbReference type="Pfam" id="PF02706"/>
    </source>
</evidence>
<feature type="domain" description="Polysaccharide chain length determinant N-terminal" evidence="19">
    <location>
        <begin position="5"/>
        <end position="88"/>
    </location>
</feature>
<evidence type="ECO:0000256" key="10">
    <source>
        <dbReference type="ARBA" id="ARBA00022741"/>
    </source>
</evidence>
<evidence type="ECO:0000256" key="11">
    <source>
        <dbReference type="ARBA" id="ARBA00022777"/>
    </source>
</evidence>
<keyword evidence="9 18" id="KW-0812">Transmembrane</keyword>
<dbReference type="RefSeq" id="WP_397405071.1">
    <property type="nucleotide sequence ID" value="NZ_JBIRYI010000007.1"/>
</dbReference>
<dbReference type="Pfam" id="PF02706">
    <property type="entry name" value="Wzz"/>
    <property type="match status" value="1"/>
</dbReference>
<sequence length="541" mass="56328">MEPNEYLSVLRKHWGTVVATTVVTTVAAVLLLLTTTPVYRASSQVYVAAGGGASLNEMIDGNNFTVGKVKSYAELITSPRVLEPVIETLGLDDTVTSLAARVEAEQPSETVLITITVSDESPDLAARTADEIAHSLSVVVPELERSAGEAAASVTISTVRDAAVPTRPVSPNATVFLAIGLFLGAFLGVGLAVLRERLDTRIRTQADVQQLTDASLIGAITFDEAVADRPLIVQESPHTPRAEAYRRLRTNLQFLEVAGAPRVFVITSALPGEGKSTTSINLAITLADAGARVLLVDADLRRPSVSRYLGLEGSVGLTTVLIGRVRHADAVQPWGPENLSVLPSGQVPPNPSELLGSTQMSALLAEVGEAYDVVLVDTAPLLPVTDGAILAKMTGGAVVVVGAGITHRPQLTEALAALDTVGAKVLGVVVNRLAPAERAGYGYGGYYAYGALGAEHDQKQAPRTSEVPRHWRGKGALGGPDDVVAGEPVPGESVPGEKAPGDAVPGETVPVVVGGGRRLPVQHPFGPVHPEDQGSRAGREA</sequence>
<feature type="transmembrane region" description="Helical" evidence="18">
    <location>
        <begin position="13"/>
        <end position="33"/>
    </location>
</feature>
<dbReference type="Pfam" id="PF13614">
    <property type="entry name" value="AAA_31"/>
    <property type="match status" value="1"/>
</dbReference>
<accession>A0ABW7XKB8</accession>
<dbReference type="Gene3D" id="3.40.50.300">
    <property type="entry name" value="P-loop containing nucleotide triphosphate hydrolases"/>
    <property type="match status" value="1"/>
</dbReference>
<comment type="similarity">
    <text evidence="3">Belongs to the CpsD/CapB family.</text>
</comment>
<keyword evidence="6" id="KW-1003">Cell membrane</keyword>
<evidence type="ECO:0000256" key="12">
    <source>
        <dbReference type="ARBA" id="ARBA00022840"/>
    </source>
</evidence>
<evidence type="ECO:0000256" key="16">
    <source>
        <dbReference type="ARBA" id="ARBA00051245"/>
    </source>
</evidence>
<evidence type="ECO:0000256" key="7">
    <source>
        <dbReference type="ARBA" id="ARBA00022519"/>
    </source>
</evidence>
<keyword evidence="12" id="KW-0067">ATP-binding</keyword>
<evidence type="ECO:0000256" key="17">
    <source>
        <dbReference type="SAM" id="MobiDB-lite"/>
    </source>
</evidence>
<keyword evidence="14 18" id="KW-0472">Membrane</keyword>
<keyword evidence="11" id="KW-0418">Kinase</keyword>
<evidence type="ECO:0000259" key="20">
    <source>
        <dbReference type="Pfam" id="PF13614"/>
    </source>
</evidence>
<feature type="compositionally biased region" description="Basic and acidic residues" evidence="17">
    <location>
        <begin position="529"/>
        <end position="541"/>
    </location>
</feature>
<dbReference type="InterPro" id="IPR050445">
    <property type="entry name" value="Bact_polysacc_biosynth/exp"/>
</dbReference>
<comment type="subcellular location">
    <subcellularLocation>
        <location evidence="1">Cell inner membrane</location>
        <topology evidence="1">Multi-pass membrane protein</topology>
    </subcellularLocation>
</comment>
<evidence type="ECO:0000256" key="14">
    <source>
        <dbReference type="ARBA" id="ARBA00023136"/>
    </source>
</evidence>
<dbReference type="CDD" id="cd05387">
    <property type="entry name" value="BY-kinase"/>
    <property type="match status" value="1"/>
</dbReference>
<evidence type="ECO:0000256" key="4">
    <source>
        <dbReference type="ARBA" id="ARBA00008883"/>
    </source>
</evidence>
<comment type="similarity">
    <text evidence="2">Belongs to the CpsC/CapA family.</text>
</comment>
<keyword evidence="8 21" id="KW-0808">Transferase</keyword>
<protein>
    <recommendedName>
        <fullName evidence="5">non-specific protein-tyrosine kinase</fullName>
        <ecNumber evidence="5">2.7.10.2</ecNumber>
    </recommendedName>
</protein>
<comment type="catalytic activity">
    <reaction evidence="16">
        <text>L-tyrosyl-[protein] + ATP = O-phospho-L-tyrosyl-[protein] + ADP + H(+)</text>
        <dbReference type="Rhea" id="RHEA:10596"/>
        <dbReference type="Rhea" id="RHEA-COMP:10136"/>
        <dbReference type="Rhea" id="RHEA-COMP:20101"/>
        <dbReference type="ChEBI" id="CHEBI:15378"/>
        <dbReference type="ChEBI" id="CHEBI:30616"/>
        <dbReference type="ChEBI" id="CHEBI:46858"/>
        <dbReference type="ChEBI" id="CHEBI:61978"/>
        <dbReference type="ChEBI" id="CHEBI:456216"/>
        <dbReference type="EC" id="2.7.10.2"/>
    </reaction>
</comment>
<dbReference type="InterPro" id="IPR027417">
    <property type="entry name" value="P-loop_NTPase"/>
</dbReference>
<keyword evidence="10" id="KW-0547">Nucleotide-binding</keyword>
<evidence type="ECO:0000256" key="2">
    <source>
        <dbReference type="ARBA" id="ARBA00006683"/>
    </source>
</evidence>
<feature type="transmembrane region" description="Helical" evidence="18">
    <location>
        <begin position="175"/>
        <end position="194"/>
    </location>
</feature>
<evidence type="ECO:0000256" key="8">
    <source>
        <dbReference type="ARBA" id="ARBA00022679"/>
    </source>
</evidence>
<dbReference type="SUPFAM" id="SSF52540">
    <property type="entry name" value="P-loop containing nucleoside triphosphate hydrolases"/>
    <property type="match status" value="1"/>
</dbReference>
<dbReference type="NCBIfam" id="TIGR01007">
    <property type="entry name" value="eps_fam"/>
    <property type="match status" value="1"/>
</dbReference>
<keyword evidence="22" id="KW-1185">Reference proteome</keyword>
<dbReference type="GO" id="GO:0004715">
    <property type="term" value="F:non-membrane spanning protein tyrosine kinase activity"/>
    <property type="evidence" value="ECO:0007669"/>
    <property type="project" value="UniProtKB-EC"/>
</dbReference>
<dbReference type="PANTHER" id="PTHR32309">
    <property type="entry name" value="TYROSINE-PROTEIN KINASE"/>
    <property type="match status" value="1"/>
</dbReference>
<comment type="similarity">
    <text evidence="4">Belongs to the etk/wzc family.</text>
</comment>
<evidence type="ECO:0000256" key="5">
    <source>
        <dbReference type="ARBA" id="ARBA00011903"/>
    </source>
</evidence>
<evidence type="ECO:0000256" key="18">
    <source>
        <dbReference type="SAM" id="Phobius"/>
    </source>
</evidence>
<feature type="domain" description="AAA" evidence="20">
    <location>
        <begin position="271"/>
        <end position="390"/>
    </location>
</feature>
<evidence type="ECO:0000256" key="15">
    <source>
        <dbReference type="ARBA" id="ARBA00023137"/>
    </source>
</evidence>
<evidence type="ECO:0000313" key="21">
    <source>
        <dbReference type="EMBL" id="MFI2487949.1"/>
    </source>
</evidence>
<dbReference type="EC" id="2.7.10.2" evidence="5"/>
<evidence type="ECO:0000256" key="13">
    <source>
        <dbReference type="ARBA" id="ARBA00022989"/>
    </source>
</evidence>
<dbReference type="Proteomes" id="UP001611580">
    <property type="component" value="Unassembled WGS sequence"/>
</dbReference>
<dbReference type="EMBL" id="JBIRYI010000007">
    <property type="protein sequence ID" value="MFI2487949.1"/>
    <property type="molecule type" value="Genomic_DNA"/>
</dbReference>
<proteinExistence type="inferred from homology"/>
<reference evidence="21 22" key="1">
    <citation type="submission" date="2024-10" db="EMBL/GenBank/DDBJ databases">
        <title>The Natural Products Discovery Center: Release of the First 8490 Sequenced Strains for Exploring Actinobacteria Biosynthetic Diversity.</title>
        <authorList>
            <person name="Kalkreuter E."/>
            <person name="Kautsar S.A."/>
            <person name="Yang D."/>
            <person name="Bader C.D."/>
            <person name="Teijaro C.N."/>
            <person name="Fluegel L."/>
            <person name="Davis C.M."/>
            <person name="Simpson J.R."/>
            <person name="Lauterbach L."/>
            <person name="Steele A.D."/>
            <person name="Gui C."/>
            <person name="Meng S."/>
            <person name="Li G."/>
            <person name="Viehrig K."/>
            <person name="Ye F."/>
            <person name="Su P."/>
            <person name="Kiefer A.F."/>
            <person name="Nichols A."/>
            <person name="Cepeda A.J."/>
            <person name="Yan W."/>
            <person name="Fan B."/>
            <person name="Jiang Y."/>
            <person name="Adhikari A."/>
            <person name="Zheng C.-J."/>
            <person name="Schuster L."/>
            <person name="Cowan T.M."/>
            <person name="Smanski M.J."/>
            <person name="Chevrette M.G."/>
            <person name="De Carvalho L.P.S."/>
            <person name="Shen B."/>
        </authorList>
    </citation>
    <scope>NUCLEOTIDE SEQUENCE [LARGE SCALE GENOMIC DNA]</scope>
    <source>
        <strain evidence="21 22">NPDC019481</strain>
    </source>
</reference>
<gene>
    <name evidence="21" type="ORF">ACH47X_13620</name>
</gene>
<evidence type="ECO:0000256" key="3">
    <source>
        <dbReference type="ARBA" id="ARBA00007316"/>
    </source>
</evidence>
<dbReference type="InterPro" id="IPR003856">
    <property type="entry name" value="LPS_length_determ_N"/>
</dbReference>
<name>A0ABW7XKB8_9MICO</name>
<keyword evidence="7" id="KW-0997">Cell inner membrane</keyword>
<evidence type="ECO:0000256" key="6">
    <source>
        <dbReference type="ARBA" id="ARBA00022475"/>
    </source>
</evidence>
<comment type="caution">
    <text evidence="21">The sequence shown here is derived from an EMBL/GenBank/DDBJ whole genome shotgun (WGS) entry which is preliminary data.</text>
</comment>
<dbReference type="PANTHER" id="PTHR32309:SF13">
    <property type="entry name" value="FERRIC ENTEROBACTIN TRANSPORT PROTEIN FEPE"/>
    <property type="match status" value="1"/>
</dbReference>